<gene>
    <name evidence="2" type="ORF">HQ497_10470</name>
</gene>
<proteinExistence type="predicted"/>
<reference evidence="2" key="1">
    <citation type="submission" date="2020-05" db="EMBL/GenBank/DDBJ databases">
        <title>Sulfur intermediates as new biogeochemical hubs in an aquatic model microbial ecosystem.</title>
        <authorList>
            <person name="Vigneron A."/>
        </authorList>
    </citation>
    <scope>NUCLEOTIDE SEQUENCE</scope>
    <source>
        <strain evidence="2">Bin.250</strain>
    </source>
</reference>
<feature type="signal peptide" evidence="1">
    <location>
        <begin position="1"/>
        <end position="22"/>
    </location>
</feature>
<name>A0A973AAH5_9GAMM</name>
<organism evidence="2 3">
    <name type="scientific">SAR86 cluster bacterium</name>
    <dbReference type="NCBI Taxonomy" id="2030880"/>
    <lineage>
        <taxon>Bacteria</taxon>
        <taxon>Pseudomonadati</taxon>
        <taxon>Pseudomonadota</taxon>
        <taxon>Gammaproteobacteria</taxon>
        <taxon>SAR86 cluster</taxon>
    </lineage>
</organism>
<evidence type="ECO:0000313" key="3">
    <source>
        <dbReference type="Proteomes" id="UP000754644"/>
    </source>
</evidence>
<evidence type="ECO:0000256" key="1">
    <source>
        <dbReference type="SAM" id="SignalP"/>
    </source>
</evidence>
<dbReference type="Proteomes" id="UP000754644">
    <property type="component" value="Unassembled WGS sequence"/>
</dbReference>
<keyword evidence="1" id="KW-0732">Signal</keyword>
<dbReference type="EMBL" id="JABMOJ010000394">
    <property type="protein sequence ID" value="NQV65776.1"/>
    <property type="molecule type" value="Genomic_DNA"/>
</dbReference>
<feature type="chain" id="PRO_5037859105" evidence="1">
    <location>
        <begin position="23"/>
        <end position="117"/>
    </location>
</feature>
<protein>
    <submittedName>
        <fullName evidence="2">Uncharacterized protein</fullName>
    </submittedName>
</protein>
<accession>A0A973AAH5</accession>
<evidence type="ECO:0000313" key="2">
    <source>
        <dbReference type="EMBL" id="NQV65776.1"/>
    </source>
</evidence>
<sequence>MNPTFLAGLILVALSLCNTATAEVNASPYTQTRIAEIHTMDYATKTAIMSGYRYAFSGVTGYDLPKIQLYGSNFGAYELLEPGMRVRVTYRLATDARIVIELQQVHDTTPLGVPEDQ</sequence>
<comment type="caution">
    <text evidence="2">The sequence shown here is derived from an EMBL/GenBank/DDBJ whole genome shotgun (WGS) entry which is preliminary data.</text>
</comment>
<dbReference type="AlphaFoldDB" id="A0A973AAH5"/>